<dbReference type="Proteomes" id="UP000441455">
    <property type="component" value="Unassembled WGS sequence"/>
</dbReference>
<dbReference type="AlphaFoldDB" id="A0A6N7VYZ5"/>
<name>A0A6N7VYZ5_ACIFE</name>
<dbReference type="InterPro" id="IPR010861">
    <property type="entry name" value="DUF1492"/>
</dbReference>
<dbReference type="OrthoDB" id="1666670at2"/>
<evidence type="ECO:0000313" key="1">
    <source>
        <dbReference type="EMBL" id="MSS82351.1"/>
    </source>
</evidence>
<dbReference type="EMBL" id="VULN01000009">
    <property type="protein sequence ID" value="MSS82351.1"/>
    <property type="molecule type" value="Genomic_DNA"/>
</dbReference>
<evidence type="ECO:0000313" key="2">
    <source>
        <dbReference type="Proteomes" id="UP000441455"/>
    </source>
</evidence>
<sequence length="154" mass="17756">MTAAEFLQRIYDLQSDIVCKEDEIRKIHEDMTHLKSVDTSKDRVDGGQPMDLSDKVANLLEVEAQLDAEWDELIKWREEARKLIAQLEPGLSKSVLLLRIVNHRSWKQIAAIVHKSDDYCRHLLPLAVGDFGYLLATRFPGFLDSVKFKQYSTK</sequence>
<comment type="caution">
    <text evidence="1">The sequence shown here is derived from an EMBL/GenBank/DDBJ whole genome shotgun (WGS) entry which is preliminary data.</text>
</comment>
<dbReference type="RefSeq" id="WP_154488219.1">
    <property type="nucleotide sequence ID" value="NZ_VULN01000009.1"/>
</dbReference>
<dbReference type="Pfam" id="PF07374">
    <property type="entry name" value="DUF1492"/>
    <property type="match status" value="1"/>
</dbReference>
<gene>
    <name evidence="1" type="ORF">FX155_07065</name>
</gene>
<protein>
    <submittedName>
        <fullName evidence="1">DUF1492 domain-containing protein</fullName>
    </submittedName>
</protein>
<proteinExistence type="predicted"/>
<organism evidence="1 2">
    <name type="scientific">Acidaminococcus fermentans</name>
    <dbReference type="NCBI Taxonomy" id="905"/>
    <lineage>
        <taxon>Bacteria</taxon>
        <taxon>Bacillati</taxon>
        <taxon>Bacillota</taxon>
        <taxon>Negativicutes</taxon>
        <taxon>Acidaminococcales</taxon>
        <taxon>Acidaminococcaceae</taxon>
        <taxon>Acidaminococcus</taxon>
    </lineage>
</organism>
<reference evidence="1 2" key="1">
    <citation type="submission" date="2019-08" db="EMBL/GenBank/DDBJ databases">
        <title>In-depth cultivation of the pig gut microbiome towards novel bacterial diversity and tailored functional studies.</title>
        <authorList>
            <person name="Wylensek D."/>
            <person name="Hitch T.C.A."/>
            <person name="Clavel T."/>
        </authorList>
    </citation>
    <scope>NUCLEOTIDE SEQUENCE [LARGE SCALE GENOMIC DNA]</scope>
    <source>
        <strain evidence="1 2">WCA-389-WT-5B</strain>
    </source>
</reference>
<accession>A0A6N7VYZ5</accession>